<gene>
    <name evidence="7" type="ORF">FEZ33_05255</name>
</gene>
<dbReference type="PROSITE" id="PS51352">
    <property type="entry name" value="THIOREDOXIN_2"/>
    <property type="match status" value="1"/>
</dbReference>
<dbReference type="EMBL" id="VBSP01000014">
    <property type="protein sequence ID" value="TLQ41560.1"/>
    <property type="molecule type" value="Genomic_DNA"/>
</dbReference>
<dbReference type="GO" id="GO:0034599">
    <property type="term" value="P:cellular response to oxidative stress"/>
    <property type="evidence" value="ECO:0007669"/>
    <property type="project" value="TreeGrafter"/>
</dbReference>
<sequence length="157" mass="18197">MMPLPDFSLIRSNGDPYRLNDYNNHVLLIVNTATQCVLNSQFEELEALYQEFKEQDFTVIGFPSNQFKQEDQTNNSMAESCEINFGVTFPLNELVNVNGKNAEPVFQWLKQEKGGLLNNDIKWNFTIFLIDRQGKVVKRYPPTTKPISFKKDIQELL</sequence>
<dbReference type="PRINTS" id="PR01011">
    <property type="entry name" value="GLUTPROXDASE"/>
</dbReference>
<dbReference type="OrthoDB" id="9789406at2"/>
<dbReference type="InterPro" id="IPR029760">
    <property type="entry name" value="GPX_CS"/>
</dbReference>
<dbReference type="PROSITE" id="PS00763">
    <property type="entry name" value="GLUTATHIONE_PEROXID_2"/>
    <property type="match status" value="1"/>
</dbReference>
<dbReference type="PIRSF" id="PIRSF000303">
    <property type="entry name" value="Glutathion_perox"/>
    <property type="match status" value="1"/>
</dbReference>
<keyword evidence="3 5" id="KW-0560">Oxidoreductase</keyword>
<proteinExistence type="inferred from homology"/>
<dbReference type="PANTHER" id="PTHR11592:SF78">
    <property type="entry name" value="GLUTATHIONE PEROXIDASE"/>
    <property type="match status" value="1"/>
</dbReference>
<dbReference type="PANTHER" id="PTHR11592">
    <property type="entry name" value="GLUTATHIONE PEROXIDASE"/>
    <property type="match status" value="1"/>
</dbReference>
<feature type="active site" evidence="4">
    <location>
        <position position="36"/>
    </location>
</feature>
<protein>
    <recommendedName>
        <fullName evidence="5">Glutathione peroxidase</fullName>
    </recommendedName>
</protein>
<evidence type="ECO:0000259" key="6">
    <source>
        <dbReference type="PROSITE" id="PS51352"/>
    </source>
</evidence>
<evidence type="ECO:0000256" key="2">
    <source>
        <dbReference type="ARBA" id="ARBA00022559"/>
    </source>
</evidence>
<name>A0A5R9DV97_9LACT</name>
<comment type="similarity">
    <text evidence="1 5">Belongs to the glutathione peroxidase family.</text>
</comment>
<evidence type="ECO:0000313" key="8">
    <source>
        <dbReference type="Proteomes" id="UP000306420"/>
    </source>
</evidence>
<evidence type="ECO:0000313" key="7">
    <source>
        <dbReference type="EMBL" id="TLQ41560.1"/>
    </source>
</evidence>
<evidence type="ECO:0000256" key="5">
    <source>
        <dbReference type="RuleBase" id="RU000499"/>
    </source>
</evidence>
<organism evidence="7 8">
    <name type="scientific">Ruoffia tabacinasalis</name>
    <dbReference type="NCBI Taxonomy" id="87458"/>
    <lineage>
        <taxon>Bacteria</taxon>
        <taxon>Bacillati</taxon>
        <taxon>Bacillota</taxon>
        <taxon>Bacilli</taxon>
        <taxon>Lactobacillales</taxon>
        <taxon>Aerococcaceae</taxon>
        <taxon>Ruoffia</taxon>
    </lineage>
</organism>
<reference evidence="7 8" key="1">
    <citation type="submission" date="2019-05" db="EMBL/GenBank/DDBJ databases">
        <title>The metagenome of a microbial culture collection derived from dairy environment covers the genomic content of the human microbiome.</title>
        <authorList>
            <person name="Roder T."/>
            <person name="Wuthrich D."/>
            <person name="Sattari Z."/>
            <person name="Von Ah U."/>
            <person name="Bar C."/>
            <person name="Ronchi F."/>
            <person name="Macpherson A.J."/>
            <person name="Ganal-Vonarburg S.C."/>
            <person name="Bruggmann R."/>
            <person name="Vergeres G."/>
        </authorList>
    </citation>
    <scope>NUCLEOTIDE SEQUENCE [LARGE SCALE GENOMIC DNA]</scope>
    <source>
        <strain evidence="7 8">FAM 24227</strain>
    </source>
</reference>
<evidence type="ECO:0000256" key="4">
    <source>
        <dbReference type="PIRSR" id="PIRSR000303-1"/>
    </source>
</evidence>
<accession>A0A5R9DV97</accession>
<dbReference type="SUPFAM" id="SSF52833">
    <property type="entry name" value="Thioredoxin-like"/>
    <property type="match status" value="1"/>
</dbReference>
<dbReference type="AlphaFoldDB" id="A0A5R9DV97"/>
<dbReference type="Pfam" id="PF00255">
    <property type="entry name" value="GSHPx"/>
    <property type="match status" value="1"/>
</dbReference>
<dbReference type="Gene3D" id="3.40.30.10">
    <property type="entry name" value="Glutaredoxin"/>
    <property type="match status" value="1"/>
</dbReference>
<dbReference type="GO" id="GO:0004601">
    <property type="term" value="F:peroxidase activity"/>
    <property type="evidence" value="ECO:0007669"/>
    <property type="project" value="UniProtKB-KW"/>
</dbReference>
<dbReference type="InterPro" id="IPR013766">
    <property type="entry name" value="Thioredoxin_domain"/>
</dbReference>
<dbReference type="CDD" id="cd00340">
    <property type="entry name" value="GSH_Peroxidase"/>
    <property type="match status" value="1"/>
</dbReference>
<dbReference type="PROSITE" id="PS51355">
    <property type="entry name" value="GLUTATHIONE_PEROXID_3"/>
    <property type="match status" value="1"/>
</dbReference>
<feature type="domain" description="Thioredoxin" evidence="6">
    <location>
        <begin position="1"/>
        <end position="157"/>
    </location>
</feature>
<evidence type="ECO:0000256" key="1">
    <source>
        <dbReference type="ARBA" id="ARBA00006926"/>
    </source>
</evidence>
<keyword evidence="2 5" id="KW-0575">Peroxidase</keyword>
<dbReference type="InterPro" id="IPR000889">
    <property type="entry name" value="Glutathione_peroxidase"/>
</dbReference>
<comment type="caution">
    <text evidence="7">The sequence shown here is derived from an EMBL/GenBank/DDBJ whole genome shotgun (WGS) entry which is preliminary data.</text>
</comment>
<dbReference type="InterPro" id="IPR036249">
    <property type="entry name" value="Thioredoxin-like_sf"/>
</dbReference>
<dbReference type="Proteomes" id="UP000306420">
    <property type="component" value="Unassembled WGS sequence"/>
</dbReference>
<evidence type="ECO:0000256" key="3">
    <source>
        <dbReference type="ARBA" id="ARBA00023002"/>
    </source>
</evidence>